<evidence type="ECO:0000259" key="1">
    <source>
        <dbReference type="Pfam" id="PF07561"/>
    </source>
</evidence>
<comment type="caution">
    <text evidence="2">The sequence shown here is derived from an EMBL/GenBank/DDBJ whole genome shotgun (WGS) entry which is preliminary data.</text>
</comment>
<proteinExistence type="predicted"/>
<organism evidence="2 3">
    <name type="scientific">Actinocorallia libanotica</name>
    <dbReference type="NCBI Taxonomy" id="46162"/>
    <lineage>
        <taxon>Bacteria</taxon>
        <taxon>Bacillati</taxon>
        <taxon>Actinomycetota</taxon>
        <taxon>Actinomycetes</taxon>
        <taxon>Streptosporangiales</taxon>
        <taxon>Thermomonosporaceae</taxon>
        <taxon>Actinocorallia</taxon>
    </lineage>
</organism>
<gene>
    <name evidence="2" type="ORF">GCM10009550_12950</name>
</gene>
<dbReference type="InterPro" id="IPR011437">
    <property type="entry name" value="DUF1540"/>
</dbReference>
<dbReference type="EMBL" id="BAAAHH010000003">
    <property type="protein sequence ID" value="GAA0942077.1"/>
    <property type="molecule type" value="Genomic_DNA"/>
</dbReference>
<sequence length="130" mass="13668">MPVRRVLGGSEPNLCDVPGLPPEGAGSVKETEGGSLMELLPIITTCEADACAYNRDRTCHAGAITVGDTVRPHCDTFVEVEAKGGTTRPGRVGACKVAGCRHNHALECRAEGITVGYVKNEVDCLTYEPA</sequence>
<feature type="domain" description="DUF1540" evidence="1">
    <location>
        <begin position="95"/>
        <end position="127"/>
    </location>
</feature>
<keyword evidence="3" id="KW-1185">Reference proteome</keyword>
<reference evidence="2 3" key="1">
    <citation type="journal article" date="2019" name="Int. J. Syst. Evol. Microbiol.">
        <title>The Global Catalogue of Microorganisms (GCM) 10K type strain sequencing project: providing services to taxonomists for standard genome sequencing and annotation.</title>
        <authorList>
            <consortium name="The Broad Institute Genomics Platform"/>
            <consortium name="The Broad Institute Genome Sequencing Center for Infectious Disease"/>
            <person name="Wu L."/>
            <person name="Ma J."/>
        </authorList>
    </citation>
    <scope>NUCLEOTIDE SEQUENCE [LARGE SCALE GENOMIC DNA]</scope>
    <source>
        <strain evidence="2 3">JCM 10696</strain>
    </source>
</reference>
<dbReference type="Pfam" id="PF07561">
    <property type="entry name" value="DUF1540"/>
    <property type="match status" value="2"/>
</dbReference>
<protein>
    <recommendedName>
        <fullName evidence="1">DUF1540 domain-containing protein</fullName>
    </recommendedName>
</protein>
<accession>A0ABN1QFR1</accession>
<feature type="domain" description="DUF1540" evidence="1">
    <location>
        <begin position="45"/>
        <end position="73"/>
    </location>
</feature>
<dbReference type="Proteomes" id="UP001500665">
    <property type="component" value="Unassembled WGS sequence"/>
</dbReference>
<evidence type="ECO:0000313" key="3">
    <source>
        <dbReference type="Proteomes" id="UP001500665"/>
    </source>
</evidence>
<name>A0ABN1QFR1_9ACTN</name>
<evidence type="ECO:0000313" key="2">
    <source>
        <dbReference type="EMBL" id="GAA0942077.1"/>
    </source>
</evidence>